<evidence type="ECO:0000313" key="2">
    <source>
        <dbReference type="Proteomes" id="UP000218775"/>
    </source>
</evidence>
<reference evidence="2" key="1">
    <citation type="submission" date="2017-08" db="EMBL/GenBank/DDBJ databases">
        <title>A dynamic microbial community with high functional redundancy inhabits the cold, oxic subseafloor aquifer.</title>
        <authorList>
            <person name="Tully B.J."/>
            <person name="Wheat C.G."/>
            <person name="Glazer B.T."/>
            <person name="Huber J.A."/>
        </authorList>
    </citation>
    <scope>NUCLEOTIDE SEQUENCE [LARGE SCALE GENOMIC DNA]</scope>
</reference>
<protein>
    <submittedName>
        <fullName evidence="1">Uncharacterized protein</fullName>
    </submittedName>
</protein>
<evidence type="ECO:0000313" key="1">
    <source>
        <dbReference type="EMBL" id="PCI74909.1"/>
    </source>
</evidence>
<organism evidence="1 2">
    <name type="scientific">Aerophobetes bacterium</name>
    <dbReference type="NCBI Taxonomy" id="2030807"/>
    <lineage>
        <taxon>Bacteria</taxon>
        <taxon>Candidatus Aerophobota</taxon>
    </lineage>
</organism>
<comment type="caution">
    <text evidence="1">The sequence shown here is derived from an EMBL/GenBank/DDBJ whole genome shotgun (WGS) entry which is preliminary data.</text>
</comment>
<proteinExistence type="predicted"/>
<sequence length="266" mass="30498">MHKQNKVIPGQFLFLNALQQTIKEALLSPSLTAESFSKLYKQFASSESSFKQQSTFVNLAILMEEKDLNLSIDQIVDLSTAHSKQMFLSHKDLIKIIIPKIHQLLSTENLSIENRSLLNIAIKKMSSLYFRVTSLQKSGDPSSRSALKALLVYLDFKSSYDKTLYLFDISKALFENNIDKAASKLLNLSCDEKQVFCHHLAQLNPHFSKNKILQLSNPAFLKAHKMDIIRSLLAVAWEITNRCENRFYYTNFEIRQLFNEAKSLQA</sequence>
<gene>
    <name evidence="1" type="ORF">COB21_06245</name>
</gene>
<accession>A0A2A4WYL6</accession>
<dbReference type="Proteomes" id="UP000218775">
    <property type="component" value="Unassembled WGS sequence"/>
</dbReference>
<dbReference type="AlphaFoldDB" id="A0A2A4WYL6"/>
<name>A0A2A4WYL6_UNCAE</name>
<dbReference type="EMBL" id="NVUK01000062">
    <property type="protein sequence ID" value="PCI74909.1"/>
    <property type="molecule type" value="Genomic_DNA"/>
</dbReference>